<evidence type="ECO:0000259" key="1">
    <source>
        <dbReference type="PROSITE" id="PS51186"/>
    </source>
</evidence>
<dbReference type="Proteomes" id="UP000003011">
    <property type="component" value="Unassembled WGS sequence"/>
</dbReference>
<dbReference type="PROSITE" id="PS51186">
    <property type="entry name" value="GNAT"/>
    <property type="match status" value="1"/>
</dbReference>
<dbReference type="PANTHER" id="PTHR43792:SF1">
    <property type="entry name" value="N-ACETYLTRANSFERASE DOMAIN-CONTAINING PROTEIN"/>
    <property type="match status" value="1"/>
</dbReference>
<dbReference type="SUPFAM" id="SSF55729">
    <property type="entry name" value="Acyl-CoA N-acyltransferases (Nat)"/>
    <property type="match status" value="1"/>
</dbReference>
<dbReference type="GO" id="GO:0016747">
    <property type="term" value="F:acyltransferase activity, transferring groups other than amino-acyl groups"/>
    <property type="evidence" value="ECO:0007669"/>
    <property type="project" value="InterPro"/>
</dbReference>
<gene>
    <name evidence="2" type="ORF">HMPREF9333_01116</name>
</gene>
<dbReference type="eggNOG" id="COG1670">
    <property type="taxonomic scope" value="Bacteria"/>
</dbReference>
<dbReference type="Gene3D" id="3.40.630.30">
    <property type="match status" value="1"/>
</dbReference>
<dbReference type="HOGENOM" id="CLU_076559_1_0_9"/>
<dbReference type="Pfam" id="PF13302">
    <property type="entry name" value="Acetyltransf_3"/>
    <property type="match status" value="1"/>
</dbReference>
<reference evidence="2 3" key="1">
    <citation type="submission" date="2011-08" db="EMBL/GenBank/DDBJ databases">
        <title>The Genome Sequence of Johnsonella ignava ATCC 51276.</title>
        <authorList>
            <consortium name="The Broad Institute Genome Sequencing Platform"/>
            <person name="Earl A."/>
            <person name="Ward D."/>
            <person name="Feldgarden M."/>
            <person name="Gevers D."/>
            <person name="Izard J."/>
            <person name="Blanton J.M."/>
            <person name="Baranova O.V."/>
            <person name="Dewhirst F.E."/>
            <person name="Young S.K."/>
            <person name="Zeng Q."/>
            <person name="Gargeya S."/>
            <person name="Fitzgerald M."/>
            <person name="Haas B."/>
            <person name="Abouelleil A."/>
            <person name="Alvarado L."/>
            <person name="Arachchi H.M."/>
            <person name="Berlin A."/>
            <person name="Brown A."/>
            <person name="Chapman S.B."/>
            <person name="Chen Z."/>
            <person name="Dunbar C."/>
            <person name="Freedman E."/>
            <person name="Gearin G."/>
            <person name="Gellesch M."/>
            <person name="Goldberg J."/>
            <person name="Griggs A."/>
            <person name="Gujja S."/>
            <person name="Heiman D."/>
            <person name="Howarth C."/>
            <person name="Larson L."/>
            <person name="Lui A."/>
            <person name="MacDonald P.J.P."/>
            <person name="Montmayeur A."/>
            <person name="Murphy C."/>
            <person name="Neiman D."/>
            <person name="Pearson M."/>
            <person name="Priest M."/>
            <person name="Roberts A."/>
            <person name="Saif S."/>
            <person name="Shea T."/>
            <person name="Shenoy N."/>
            <person name="Sisk P."/>
            <person name="Stolte C."/>
            <person name="Sykes S."/>
            <person name="Wortman J."/>
            <person name="Nusbaum C."/>
            <person name="Birren B."/>
        </authorList>
    </citation>
    <scope>NUCLEOTIDE SEQUENCE [LARGE SCALE GENOMIC DNA]</scope>
    <source>
        <strain evidence="2 3">ATCC 51276</strain>
    </source>
</reference>
<name>G5GHS6_9FIRM</name>
<sequence>MKLLRNVKLYDKQQVPVLISDEVKVLNDALSSGMAVIAIINGNSTIPVGLCRYALTQIEDINDIDEDFLYTVACRHLNLPLMLSESERIYIREFKPGDFNALSELSAFNDDVAIFTDRDLFISYIKNRYEFYNYGLWAVVEKQRGCLIGTVGFTETDKADIYELSYAVHKDFRQMGYATEALYMVIEYAYKKFAISKFTARISYNNEASKSLILKVKKKLYDNQRMISIFVNYRR</sequence>
<dbReference type="InterPro" id="IPR000182">
    <property type="entry name" value="GNAT_dom"/>
</dbReference>
<dbReference type="CDD" id="cd04301">
    <property type="entry name" value="NAT_SF"/>
    <property type="match status" value="1"/>
</dbReference>
<organism evidence="2 3">
    <name type="scientific">Johnsonella ignava ATCC 51276</name>
    <dbReference type="NCBI Taxonomy" id="679200"/>
    <lineage>
        <taxon>Bacteria</taxon>
        <taxon>Bacillati</taxon>
        <taxon>Bacillota</taxon>
        <taxon>Clostridia</taxon>
        <taxon>Lachnospirales</taxon>
        <taxon>Lachnospiraceae</taxon>
        <taxon>Johnsonella</taxon>
    </lineage>
</organism>
<comment type="caution">
    <text evidence="2">The sequence shown here is derived from an EMBL/GenBank/DDBJ whole genome shotgun (WGS) entry which is preliminary data.</text>
</comment>
<dbReference type="OrthoDB" id="9798081at2"/>
<dbReference type="PANTHER" id="PTHR43792">
    <property type="entry name" value="GNAT FAMILY, PUTATIVE (AFU_ORTHOLOGUE AFUA_3G00765)-RELATED-RELATED"/>
    <property type="match status" value="1"/>
</dbReference>
<dbReference type="RefSeq" id="WP_005540539.1">
    <property type="nucleotide sequence ID" value="NZ_JH378831.1"/>
</dbReference>
<protein>
    <recommendedName>
        <fullName evidence="1">N-acetyltransferase domain-containing protein</fullName>
    </recommendedName>
</protein>
<dbReference type="InterPro" id="IPR051531">
    <property type="entry name" value="N-acetyltransferase"/>
</dbReference>
<proteinExistence type="predicted"/>
<accession>G5GHS6</accession>
<dbReference type="AlphaFoldDB" id="G5GHS6"/>
<dbReference type="STRING" id="679200.HMPREF9333_01116"/>
<evidence type="ECO:0000313" key="3">
    <source>
        <dbReference type="Proteomes" id="UP000003011"/>
    </source>
</evidence>
<keyword evidence="3" id="KW-1185">Reference proteome</keyword>
<dbReference type="InterPro" id="IPR016181">
    <property type="entry name" value="Acyl_CoA_acyltransferase"/>
</dbReference>
<dbReference type="EMBL" id="ACZL01000017">
    <property type="protein sequence ID" value="EHI55769.1"/>
    <property type="molecule type" value="Genomic_DNA"/>
</dbReference>
<feature type="domain" description="N-acetyltransferase" evidence="1">
    <location>
        <begin position="89"/>
        <end position="235"/>
    </location>
</feature>
<evidence type="ECO:0000313" key="2">
    <source>
        <dbReference type="EMBL" id="EHI55769.1"/>
    </source>
</evidence>